<dbReference type="Proteomes" id="UP000189177">
    <property type="component" value="Unassembled WGS sequence"/>
</dbReference>
<keyword evidence="8" id="KW-1185">Reference proteome</keyword>
<dbReference type="RefSeq" id="WP_051130311.1">
    <property type="nucleotide sequence ID" value="NZ_MUZR01000009.1"/>
</dbReference>
<dbReference type="FunFam" id="3.30.1340.30:FF:000001">
    <property type="entry name" value="Molecular chaperone OsmY"/>
    <property type="match status" value="1"/>
</dbReference>
<keyword evidence="2" id="KW-0732">Signal</keyword>
<feature type="domain" description="BON" evidence="6">
    <location>
        <begin position="18"/>
        <end position="85"/>
    </location>
</feature>
<dbReference type="InterPro" id="IPR051686">
    <property type="entry name" value="Lipoprotein_DolP"/>
</dbReference>
<comment type="subcellular location">
    <subcellularLocation>
        <location evidence="1">Periplasm</location>
    </subcellularLocation>
</comment>
<dbReference type="AlphaFoldDB" id="A0A1V3A0D7"/>
<dbReference type="Pfam" id="PF04972">
    <property type="entry name" value="BON"/>
    <property type="match status" value="1"/>
</dbReference>
<dbReference type="OrthoDB" id="7360581at2"/>
<keyword evidence="3" id="KW-0677">Repeat</keyword>
<dbReference type="PANTHER" id="PTHR34606:SF16">
    <property type="entry name" value="BON DOMAIN-CONTAINING PROTEIN"/>
    <property type="match status" value="1"/>
</dbReference>
<evidence type="ECO:0000313" key="8">
    <source>
        <dbReference type="Proteomes" id="UP000189177"/>
    </source>
</evidence>
<comment type="caution">
    <text evidence="7">The sequence shown here is derived from an EMBL/GenBank/DDBJ whole genome shotgun (WGS) entry which is preliminary data.</text>
</comment>
<accession>A0A1V3A0D7</accession>
<name>A0A1V3A0D7_9GAMM</name>
<evidence type="ECO:0000256" key="5">
    <source>
        <dbReference type="ARBA" id="ARBA00070588"/>
    </source>
</evidence>
<evidence type="ECO:0000256" key="2">
    <source>
        <dbReference type="ARBA" id="ARBA00022729"/>
    </source>
</evidence>
<gene>
    <name evidence="7" type="ORF">B1A74_03920</name>
</gene>
<sequence length="85" mass="9163">MAGCAATESQRSFGETVDDSVISSKVKTALFNEPSLSGFEVRVRTHQGRVQLSGFVSSREDIDKAVEIASGVEGVRSVENDMQLK</sequence>
<keyword evidence="4" id="KW-0574">Periplasm</keyword>
<evidence type="ECO:0000313" key="7">
    <source>
        <dbReference type="EMBL" id="OOC10827.1"/>
    </source>
</evidence>
<evidence type="ECO:0000256" key="4">
    <source>
        <dbReference type="ARBA" id="ARBA00022764"/>
    </source>
</evidence>
<evidence type="ECO:0000259" key="6">
    <source>
        <dbReference type="PROSITE" id="PS50914"/>
    </source>
</evidence>
<dbReference type="Gene3D" id="3.30.1340.30">
    <property type="match status" value="1"/>
</dbReference>
<dbReference type="PANTHER" id="PTHR34606">
    <property type="entry name" value="BON DOMAIN-CONTAINING PROTEIN"/>
    <property type="match status" value="1"/>
</dbReference>
<reference evidence="7 8" key="1">
    <citation type="submission" date="2017-02" db="EMBL/GenBank/DDBJ databases">
        <title>Genomic diversity within the haloalkaliphilic genus Thioalkalivibrio.</title>
        <authorList>
            <person name="Ahn A.-C."/>
            <person name="Meier-Kolthoff J."/>
            <person name="Overmars L."/>
            <person name="Richter M."/>
            <person name="Woyke T."/>
            <person name="Sorokin D.Y."/>
            <person name="Muyzer G."/>
        </authorList>
    </citation>
    <scope>NUCLEOTIDE SEQUENCE [LARGE SCALE GENOMIC DNA]</scope>
    <source>
        <strain evidence="7 8">HL17</strain>
    </source>
</reference>
<protein>
    <recommendedName>
        <fullName evidence="5">Osmotically-inducible protein Y</fullName>
    </recommendedName>
</protein>
<evidence type="ECO:0000256" key="1">
    <source>
        <dbReference type="ARBA" id="ARBA00004418"/>
    </source>
</evidence>
<dbReference type="PROSITE" id="PS50914">
    <property type="entry name" value="BON"/>
    <property type="match status" value="1"/>
</dbReference>
<evidence type="ECO:0000256" key="3">
    <source>
        <dbReference type="ARBA" id="ARBA00022737"/>
    </source>
</evidence>
<dbReference type="STRING" id="252474.B1A74_03920"/>
<organism evidence="7 8">
    <name type="scientific">Thioalkalivibrio halophilus</name>
    <dbReference type="NCBI Taxonomy" id="252474"/>
    <lineage>
        <taxon>Bacteria</taxon>
        <taxon>Pseudomonadati</taxon>
        <taxon>Pseudomonadota</taxon>
        <taxon>Gammaproteobacteria</taxon>
        <taxon>Chromatiales</taxon>
        <taxon>Ectothiorhodospiraceae</taxon>
        <taxon>Thioalkalivibrio</taxon>
    </lineage>
</organism>
<dbReference type="InterPro" id="IPR007055">
    <property type="entry name" value="BON_dom"/>
</dbReference>
<proteinExistence type="predicted"/>
<dbReference type="GO" id="GO:0042597">
    <property type="term" value="C:periplasmic space"/>
    <property type="evidence" value="ECO:0007669"/>
    <property type="project" value="UniProtKB-SubCell"/>
</dbReference>
<dbReference type="EMBL" id="MUZR01000009">
    <property type="protein sequence ID" value="OOC10827.1"/>
    <property type="molecule type" value="Genomic_DNA"/>
</dbReference>